<dbReference type="Proteomes" id="UP001280121">
    <property type="component" value="Unassembled WGS sequence"/>
</dbReference>
<feature type="domain" description="Reverse transcriptase zinc-binding" evidence="1">
    <location>
        <begin position="56"/>
        <end position="141"/>
    </location>
</feature>
<dbReference type="InterPro" id="IPR026960">
    <property type="entry name" value="RVT-Znf"/>
</dbReference>
<evidence type="ECO:0000259" key="1">
    <source>
        <dbReference type="Pfam" id="PF13966"/>
    </source>
</evidence>
<sequence length="272" mass="30928">MNEKVSDHVISNDWDLQKLSFVLHWYVVHRIFSIHIGNNHGIVDSAIWGISKNGNFSVSSAYKSQFNGSDFDIWQWNFIWCLNLPPRVLYFLWTLLHGKILTNEQRVVKGLNSNTICERCKVDSEDMDHVFRGYRTACEIWEDICKGVTLSNAYKIDWNEWLYENFKCSRAWHGTPNGHGMPGPACFGTQARQAMPKQAGPAQTYTFSSMHQSNRVADSLANLGHSLILGITVFKDPPLQIFDIMDDDCNGVTTARMFPCSPVPSFVSVWAA</sequence>
<keyword evidence="3" id="KW-1185">Reference proteome</keyword>
<protein>
    <recommendedName>
        <fullName evidence="1">Reverse transcriptase zinc-binding domain-containing protein</fullName>
    </recommendedName>
</protein>
<evidence type="ECO:0000313" key="2">
    <source>
        <dbReference type="EMBL" id="KAK2637873.1"/>
    </source>
</evidence>
<gene>
    <name evidence="2" type="ORF">Ddye_025668</name>
</gene>
<accession>A0AAD9TL82</accession>
<dbReference type="AlphaFoldDB" id="A0AAD9TL82"/>
<evidence type="ECO:0000313" key="3">
    <source>
        <dbReference type="Proteomes" id="UP001280121"/>
    </source>
</evidence>
<dbReference type="EMBL" id="JANJYI010000008">
    <property type="protein sequence ID" value="KAK2637873.1"/>
    <property type="molecule type" value="Genomic_DNA"/>
</dbReference>
<comment type="caution">
    <text evidence="2">The sequence shown here is derived from an EMBL/GenBank/DDBJ whole genome shotgun (WGS) entry which is preliminary data.</text>
</comment>
<proteinExistence type="predicted"/>
<organism evidence="2 3">
    <name type="scientific">Dipteronia dyeriana</name>
    <dbReference type="NCBI Taxonomy" id="168575"/>
    <lineage>
        <taxon>Eukaryota</taxon>
        <taxon>Viridiplantae</taxon>
        <taxon>Streptophyta</taxon>
        <taxon>Embryophyta</taxon>
        <taxon>Tracheophyta</taxon>
        <taxon>Spermatophyta</taxon>
        <taxon>Magnoliopsida</taxon>
        <taxon>eudicotyledons</taxon>
        <taxon>Gunneridae</taxon>
        <taxon>Pentapetalae</taxon>
        <taxon>rosids</taxon>
        <taxon>malvids</taxon>
        <taxon>Sapindales</taxon>
        <taxon>Sapindaceae</taxon>
        <taxon>Hippocastanoideae</taxon>
        <taxon>Acereae</taxon>
        <taxon>Dipteronia</taxon>
    </lineage>
</organism>
<dbReference type="Pfam" id="PF13966">
    <property type="entry name" value="zf-RVT"/>
    <property type="match status" value="1"/>
</dbReference>
<reference evidence="2" key="1">
    <citation type="journal article" date="2023" name="Plant J.">
        <title>Genome sequences and population genomics provide insights into the demographic history, inbreeding, and mutation load of two 'living fossil' tree species of Dipteronia.</title>
        <authorList>
            <person name="Feng Y."/>
            <person name="Comes H.P."/>
            <person name="Chen J."/>
            <person name="Zhu S."/>
            <person name="Lu R."/>
            <person name="Zhang X."/>
            <person name="Li P."/>
            <person name="Qiu J."/>
            <person name="Olsen K.M."/>
            <person name="Qiu Y."/>
        </authorList>
    </citation>
    <scope>NUCLEOTIDE SEQUENCE</scope>
    <source>
        <strain evidence="2">KIB01</strain>
    </source>
</reference>
<name>A0AAD9TL82_9ROSI</name>